<dbReference type="OrthoDB" id="19923at2759"/>
<proteinExistence type="predicted"/>
<evidence type="ECO:0008006" key="5">
    <source>
        <dbReference type="Google" id="ProtNLM"/>
    </source>
</evidence>
<dbReference type="EMBL" id="ML119200">
    <property type="protein sequence ID" value="RPB06994.1"/>
    <property type="molecule type" value="Genomic_DNA"/>
</dbReference>
<gene>
    <name evidence="3" type="ORF">P167DRAFT_609739</name>
</gene>
<evidence type="ECO:0000313" key="3">
    <source>
        <dbReference type="EMBL" id="RPB06994.1"/>
    </source>
</evidence>
<dbReference type="InParanoid" id="A0A3N4K8Z7"/>
<evidence type="ECO:0000256" key="1">
    <source>
        <dbReference type="SAM" id="MobiDB-lite"/>
    </source>
</evidence>
<evidence type="ECO:0000313" key="4">
    <source>
        <dbReference type="Proteomes" id="UP000277580"/>
    </source>
</evidence>
<accession>A0A3N4K8Z7</accession>
<name>A0A3N4K8Z7_9PEZI</name>
<sequence>MEIALSVAGLILTGVQVGSALHDFISNASNAPNIAQVIEDEIHDFTQILSRVQTITFGRDLDYSKASLIDINHLSSTLTASVRTFSELERELDRVKGRGKMDLWNRFRWARAEKTFLFIIQRLQSHKSTFSVIITILTSVSSTETREALGRLAEQFESISTSLGNNASISDDLQSIRDPSQTKSTSNVSIRSPNPLPRRTFESALQLTRPYMRVRYSDSIYSKDSKQSYIGRWSLYSADTNRAIFNMPISLCEPSGITLADKDISTRLLPIAADSIYNHTRYQVHVGRGGPGMTIRDRRISHKSRLRVSVAPGMDIENLPPVPMTPAPWVTEDPRTWQEYTPQLWLGEIPPDVYGLLEGGTESRDLDLDLQAEAIQPNEGDNPILGYASPTGSQEKE</sequence>
<reference evidence="3 4" key="1">
    <citation type="journal article" date="2018" name="Nat. Ecol. Evol.">
        <title>Pezizomycetes genomes reveal the molecular basis of ectomycorrhizal truffle lifestyle.</title>
        <authorList>
            <person name="Murat C."/>
            <person name="Payen T."/>
            <person name="Noel B."/>
            <person name="Kuo A."/>
            <person name="Morin E."/>
            <person name="Chen J."/>
            <person name="Kohler A."/>
            <person name="Krizsan K."/>
            <person name="Balestrini R."/>
            <person name="Da Silva C."/>
            <person name="Montanini B."/>
            <person name="Hainaut M."/>
            <person name="Levati E."/>
            <person name="Barry K.W."/>
            <person name="Belfiori B."/>
            <person name="Cichocki N."/>
            <person name="Clum A."/>
            <person name="Dockter R.B."/>
            <person name="Fauchery L."/>
            <person name="Guy J."/>
            <person name="Iotti M."/>
            <person name="Le Tacon F."/>
            <person name="Lindquist E.A."/>
            <person name="Lipzen A."/>
            <person name="Malagnac F."/>
            <person name="Mello A."/>
            <person name="Molinier V."/>
            <person name="Miyauchi S."/>
            <person name="Poulain J."/>
            <person name="Riccioni C."/>
            <person name="Rubini A."/>
            <person name="Sitrit Y."/>
            <person name="Splivallo R."/>
            <person name="Traeger S."/>
            <person name="Wang M."/>
            <person name="Zifcakova L."/>
            <person name="Wipf D."/>
            <person name="Zambonelli A."/>
            <person name="Paolocci F."/>
            <person name="Nowrousian M."/>
            <person name="Ottonello S."/>
            <person name="Baldrian P."/>
            <person name="Spatafora J.W."/>
            <person name="Henrissat B."/>
            <person name="Nagy L.G."/>
            <person name="Aury J.M."/>
            <person name="Wincker P."/>
            <person name="Grigoriev I.V."/>
            <person name="Bonfante P."/>
            <person name="Martin F.M."/>
        </authorList>
    </citation>
    <scope>NUCLEOTIDE SEQUENCE [LARGE SCALE GENOMIC DNA]</scope>
    <source>
        <strain evidence="3 4">CCBAS932</strain>
    </source>
</reference>
<feature type="region of interest" description="Disordered" evidence="1">
    <location>
        <begin position="372"/>
        <end position="397"/>
    </location>
</feature>
<protein>
    <recommendedName>
        <fullName evidence="5">Fungal N-terminal domain-containing protein</fullName>
    </recommendedName>
</protein>
<dbReference type="AlphaFoldDB" id="A0A3N4K8Z7"/>
<dbReference type="Proteomes" id="UP000277580">
    <property type="component" value="Unassembled WGS sequence"/>
</dbReference>
<feature type="chain" id="PRO_5018270086" description="Fungal N-terminal domain-containing protein" evidence="2">
    <location>
        <begin position="21"/>
        <end position="397"/>
    </location>
</feature>
<keyword evidence="4" id="KW-1185">Reference proteome</keyword>
<evidence type="ECO:0000256" key="2">
    <source>
        <dbReference type="SAM" id="SignalP"/>
    </source>
</evidence>
<feature type="compositionally biased region" description="Polar residues" evidence="1">
    <location>
        <begin position="170"/>
        <end position="192"/>
    </location>
</feature>
<keyword evidence="2" id="KW-0732">Signal</keyword>
<dbReference type="STRING" id="1392247.A0A3N4K8Z7"/>
<feature type="region of interest" description="Disordered" evidence="1">
    <location>
        <begin position="170"/>
        <end position="194"/>
    </location>
</feature>
<feature type="signal peptide" evidence="2">
    <location>
        <begin position="1"/>
        <end position="20"/>
    </location>
</feature>
<organism evidence="3 4">
    <name type="scientific">Morchella conica CCBAS932</name>
    <dbReference type="NCBI Taxonomy" id="1392247"/>
    <lineage>
        <taxon>Eukaryota</taxon>
        <taxon>Fungi</taxon>
        <taxon>Dikarya</taxon>
        <taxon>Ascomycota</taxon>
        <taxon>Pezizomycotina</taxon>
        <taxon>Pezizomycetes</taxon>
        <taxon>Pezizales</taxon>
        <taxon>Morchellaceae</taxon>
        <taxon>Morchella</taxon>
    </lineage>
</organism>